<dbReference type="RefSeq" id="WP_102627476.1">
    <property type="nucleotide sequence ID" value="NZ_PDOH01000001.1"/>
</dbReference>
<keyword evidence="3" id="KW-1185">Reference proteome</keyword>
<sequence length="131" mass="14659">MKVTADRTNDAHRLRGSPESVARVDDTGGNRPVDPQRQADFARAVESSQARRQHHGSLLEQIERLTLPTASDPSLYSNERSIELLQHVVDNVLPRMDTAVDIAEMAAQVLTEEITQRLEWAERHAEAGESH</sequence>
<evidence type="ECO:0000256" key="1">
    <source>
        <dbReference type="SAM" id="MobiDB-lite"/>
    </source>
</evidence>
<comment type="caution">
    <text evidence="2">The sequence shown here is derived from an EMBL/GenBank/DDBJ whole genome shotgun (WGS) entry which is preliminary data.</text>
</comment>
<reference evidence="2 3" key="1">
    <citation type="submission" date="2018-01" db="EMBL/GenBank/DDBJ databases">
        <title>Halomonas endophytica sp. nov., isolated from storage liquid in the stems of Populus euphratica.</title>
        <authorList>
            <person name="Chen C."/>
        </authorList>
    </citation>
    <scope>NUCLEOTIDE SEQUENCE [LARGE SCALE GENOMIC DNA]</scope>
    <source>
        <strain evidence="2 3">DSM 26881</strain>
    </source>
</reference>
<feature type="region of interest" description="Disordered" evidence="1">
    <location>
        <begin position="1"/>
        <end position="59"/>
    </location>
</feature>
<dbReference type="AlphaFoldDB" id="A0A2N7TPM1"/>
<name>A0A2N7TPM1_9GAMM</name>
<accession>A0A2N7TPM1</accession>
<evidence type="ECO:0000313" key="2">
    <source>
        <dbReference type="EMBL" id="PMR70137.1"/>
    </source>
</evidence>
<gene>
    <name evidence="2" type="ORF">C1H66_08610</name>
</gene>
<dbReference type="Proteomes" id="UP000235346">
    <property type="component" value="Unassembled WGS sequence"/>
</dbReference>
<evidence type="ECO:0000313" key="3">
    <source>
        <dbReference type="Proteomes" id="UP000235346"/>
    </source>
</evidence>
<proteinExistence type="predicted"/>
<organism evidence="2 3">
    <name type="scientific">Halomonas heilongjiangensis</name>
    <dbReference type="NCBI Taxonomy" id="1387883"/>
    <lineage>
        <taxon>Bacteria</taxon>
        <taxon>Pseudomonadati</taxon>
        <taxon>Pseudomonadota</taxon>
        <taxon>Gammaproteobacteria</taxon>
        <taxon>Oceanospirillales</taxon>
        <taxon>Halomonadaceae</taxon>
        <taxon>Halomonas</taxon>
    </lineage>
</organism>
<protein>
    <submittedName>
        <fullName evidence="2">Uncharacterized protein</fullName>
    </submittedName>
</protein>
<feature type="compositionally biased region" description="Basic and acidic residues" evidence="1">
    <location>
        <begin position="1"/>
        <end position="13"/>
    </location>
</feature>
<dbReference type="EMBL" id="PNRE01000036">
    <property type="protein sequence ID" value="PMR70137.1"/>
    <property type="molecule type" value="Genomic_DNA"/>
</dbReference>
<dbReference type="OrthoDB" id="6169054at2"/>